<dbReference type="SUPFAM" id="SSF48726">
    <property type="entry name" value="Immunoglobulin"/>
    <property type="match status" value="1"/>
</dbReference>
<keyword evidence="4" id="KW-0812">Transmembrane</keyword>
<dbReference type="OrthoDB" id="6419989at2759"/>
<sequence>MTTTMNFFQAFGYFVSFAVLLSYFGVSSLKDIRISVPVAVQRGERAILQCQYDLEGDPLYTVKWYKSEREFFRYAPKEKPPYKYFKLPEHKLVEKYCNATQIVFDNVSMAVAGLYSCEISLDEPSFFTDVRSGVLKVVEVPQSEPLIVGVKKRYRQGDVVKADCISRNSWPAVNLTWYLNDRPVHISHLKIHKPHNSTEGLVSAKLGLRMLITEQLFSRERLKIRCVASMYTVYYRSCEKSIEMEKRRPPTYRTTTTTEFPWIEPPPEKYPHTTLVLAPSTKNDKSSHSSCNRWLLTVLVVKTIVGLYSQR</sequence>
<dbReference type="Proteomes" id="UP000192223">
    <property type="component" value="Unplaced"/>
</dbReference>
<dbReference type="Pfam" id="PF08205">
    <property type="entry name" value="C2-set_2"/>
    <property type="match status" value="1"/>
</dbReference>
<dbReference type="Gene3D" id="2.60.40.10">
    <property type="entry name" value="Immunoglobulins"/>
    <property type="match status" value="2"/>
</dbReference>
<comment type="subcellular location">
    <subcellularLocation>
        <location evidence="1">Membrane</location>
        <topology evidence="1">Single-pass membrane protein</topology>
    </subcellularLocation>
</comment>
<evidence type="ECO:0000256" key="2">
    <source>
        <dbReference type="ARBA" id="ARBA00023136"/>
    </source>
</evidence>
<dbReference type="RefSeq" id="XP_018322174.1">
    <property type="nucleotide sequence ID" value="XM_018466672.2"/>
</dbReference>
<dbReference type="InterPro" id="IPR013162">
    <property type="entry name" value="CD80_C2-set"/>
</dbReference>
<dbReference type="PANTHER" id="PTHR21261:SF8">
    <property type="entry name" value="BEATEN PATH IA, ISOFORM B-RELATED"/>
    <property type="match status" value="1"/>
</dbReference>
<keyword evidence="6" id="KW-1185">Reference proteome</keyword>
<evidence type="ECO:0000313" key="6">
    <source>
        <dbReference type="Proteomes" id="UP000192223"/>
    </source>
</evidence>
<proteinExistence type="predicted"/>
<dbReference type="FunFam" id="2.60.40.10:FF:000437">
    <property type="entry name" value="Beat-IIIc, isoform A"/>
    <property type="match status" value="1"/>
</dbReference>
<keyword evidence="3" id="KW-1015">Disulfide bond</keyword>
<evidence type="ECO:0000259" key="5">
    <source>
        <dbReference type="PROSITE" id="PS50835"/>
    </source>
</evidence>
<dbReference type="InterPro" id="IPR036179">
    <property type="entry name" value="Ig-like_dom_sf"/>
</dbReference>
<evidence type="ECO:0000256" key="4">
    <source>
        <dbReference type="SAM" id="Phobius"/>
    </source>
</evidence>
<reference evidence="7" key="1">
    <citation type="submission" date="2025-08" db="UniProtKB">
        <authorList>
            <consortium name="RefSeq"/>
        </authorList>
    </citation>
    <scope>IDENTIFICATION</scope>
    <source>
        <tissue evidence="7">Entire body</tissue>
    </source>
</reference>
<keyword evidence="2 4" id="KW-0472">Membrane</keyword>
<evidence type="ECO:0000256" key="1">
    <source>
        <dbReference type="ARBA" id="ARBA00004167"/>
    </source>
</evidence>
<dbReference type="InterPro" id="IPR013783">
    <property type="entry name" value="Ig-like_fold"/>
</dbReference>
<organism evidence="6 7">
    <name type="scientific">Agrilus planipennis</name>
    <name type="common">Emerald ash borer</name>
    <name type="synonym">Agrilus marcopoli</name>
    <dbReference type="NCBI Taxonomy" id="224129"/>
    <lineage>
        <taxon>Eukaryota</taxon>
        <taxon>Metazoa</taxon>
        <taxon>Ecdysozoa</taxon>
        <taxon>Arthropoda</taxon>
        <taxon>Hexapoda</taxon>
        <taxon>Insecta</taxon>
        <taxon>Pterygota</taxon>
        <taxon>Neoptera</taxon>
        <taxon>Endopterygota</taxon>
        <taxon>Coleoptera</taxon>
        <taxon>Polyphaga</taxon>
        <taxon>Elateriformia</taxon>
        <taxon>Buprestoidea</taxon>
        <taxon>Buprestidae</taxon>
        <taxon>Agrilinae</taxon>
        <taxon>Agrilus</taxon>
    </lineage>
</organism>
<feature type="transmembrane region" description="Helical" evidence="4">
    <location>
        <begin position="6"/>
        <end position="26"/>
    </location>
</feature>
<keyword evidence="4" id="KW-1133">Transmembrane helix</keyword>
<dbReference type="PANTHER" id="PTHR21261">
    <property type="entry name" value="BEAT PROTEIN"/>
    <property type="match status" value="1"/>
</dbReference>
<feature type="domain" description="Ig-like" evidence="5">
    <location>
        <begin position="40"/>
        <end position="128"/>
    </location>
</feature>
<accession>A0A1W4WE10</accession>
<gene>
    <name evidence="7" type="primary">LOC108734906</name>
</gene>
<dbReference type="AlphaFoldDB" id="A0A1W4WE10"/>
<dbReference type="InterPro" id="IPR003599">
    <property type="entry name" value="Ig_sub"/>
</dbReference>
<protein>
    <submittedName>
        <fullName evidence="7">Uncharacterized protein LOC108734906</fullName>
    </submittedName>
</protein>
<evidence type="ECO:0000313" key="7">
    <source>
        <dbReference type="RefSeq" id="XP_018322174.1"/>
    </source>
</evidence>
<dbReference type="InterPro" id="IPR007110">
    <property type="entry name" value="Ig-like_dom"/>
</dbReference>
<dbReference type="GeneID" id="108734906"/>
<dbReference type="InParanoid" id="A0A1W4WE10"/>
<evidence type="ECO:0000256" key="3">
    <source>
        <dbReference type="ARBA" id="ARBA00023157"/>
    </source>
</evidence>
<name>A0A1W4WE10_AGRPL</name>
<dbReference type="PROSITE" id="PS50835">
    <property type="entry name" value="IG_LIKE"/>
    <property type="match status" value="2"/>
</dbReference>
<dbReference type="SMART" id="SM00409">
    <property type="entry name" value="IG"/>
    <property type="match status" value="1"/>
</dbReference>
<dbReference type="KEGG" id="apln:108734906"/>
<dbReference type="STRING" id="224129.A0A1W4WE10"/>
<dbReference type="FunCoup" id="A0A1W4WE10">
    <property type="interactions" value="72"/>
</dbReference>
<feature type="domain" description="Ig-like" evidence="5">
    <location>
        <begin position="141"/>
        <end position="243"/>
    </location>
</feature>
<dbReference type="GO" id="GO:0016020">
    <property type="term" value="C:membrane"/>
    <property type="evidence" value="ECO:0007669"/>
    <property type="project" value="UniProtKB-SubCell"/>
</dbReference>